<dbReference type="InterPro" id="IPR027266">
    <property type="entry name" value="TrmE/GcvT-like"/>
</dbReference>
<evidence type="ECO:0000313" key="5">
    <source>
        <dbReference type="Proteomes" id="UP000248916"/>
    </source>
</evidence>
<proteinExistence type="predicted"/>
<evidence type="ECO:0000259" key="3">
    <source>
        <dbReference type="Pfam" id="PF25455"/>
    </source>
</evidence>
<feature type="domain" description="CAF17 C-terminal" evidence="3">
    <location>
        <begin position="185"/>
        <end position="244"/>
    </location>
</feature>
<accession>A0A2W7NH23</accession>
<name>A0A2W7NH23_9RHOB</name>
<dbReference type="OrthoDB" id="9796287at2"/>
<keyword evidence="1" id="KW-0809">Transit peptide</keyword>
<dbReference type="PIRSF" id="PIRSF006487">
    <property type="entry name" value="GcvT"/>
    <property type="match status" value="1"/>
</dbReference>
<keyword evidence="5" id="KW-1185">Reference proteome</keyword>
<evidence type="ECO:0000256" key="2">
    <source>
        <dbReference type="SAM" id="MobiDB-lite"/>
    </source>
</evidence>
<dbReference type="PANTHER" id="PTHR22602">
    <property type="entry name" value="TRANSFERASE CAF17, MITOCHONDRIAL-RELATED"/>
    <property type="match status" value="1"/>
</dbReference>
<dbReference type="Pfam" id="PF25455">
    <property type="entry name" value="Beta-barrel_CAF17_C"/>
    <property type="match status" value="1"/>
</dbReference>
<dbReference type="RefSeq" id="WP_111537400.1">
    <property type="nucleotide sequence ID" value="NZ_QKZL01000008.1"/>
</dbReference>
<evidence type="ECO:0000313" key="4">
    <source>
        <dbReference type="EMBL" id="PZX15984.1"/>
    </source>
</evidence>
<dbReference type="GO" id="GO:0016226">
    <property type="term" value="P:iron-sulfur cluster assembly"/>
    <property type="evidence" value="ECO:0007669"/>
    <property type="project" value="TreeGrafter"/>
</dbReference>
<feature type="region of interest" description="Disordered" evidence="2">
    <location>
        <begin position="88"/>
        <end position="112"/>
    </location>
</feature>
<dbReference type="Gene3D" id="3.30.1360.120">
    <property type="entry name" value="Probable tRNA modification gtpase trme, domain 1"/>
    <property type="match status" value="2"/>
</dbReference>
<dbReference type="AlphaFoldDB" id="A0A2W7NH23"/>
<dbReference type="NCBIfam" id="TIGR03317">
    <property type="entry name" value="ygfZ_signature"/>
    <property type="match status" value="1"/>
</dbReference>
<dbReference type="EMBL" id="QKZL01000008">
    <property type="protein sequence ID" value="PZX15984.1"/>
    <property type="molecule type" value="Genomic_DNA"/>
</dbReference>
<dbReference type="PANTHER" id="PTHR22602:SF0">
    <property type="entry name" value="TRANSFERASE CAF17, MITOCHONDRIAL-RELATED"/>
    <property type="match status" value="1"/>
</dbReference>
<organism evidence="4 5">
    <name type="scientific">Palleronia aestuarii</name>
    <dbReference type="NCBI Taxonomy" id="568105"/>
    <lineage>
        <taxon>Bacteria</taxon>
        <taxon>Pseudomonadati</taxon>
        <taxon>Pseudomonadota</taxon>
        <taxon>Alphaproteobacteria</taxon>
        <taxon>Rhodobacterales</taxon>
        <taxon>Roseobacteraceae</taxon>
        <taxon>Palleronia</taxon>
    </lineage>
</organism>
<reference evidence="4 5" key="1">
    <citation type="submission" date="2018-06" db="EMBL/GenBank/DDBJ databases">
        <title>Genomic Encyclopedia of Archaeal and Bacterial Type Strains, Phase II (KMG-II): from individual species to whole genera.</title>
        <authorList>
            <person name="Goeker M."/>
        </authorList>
    </citation>
    <scope>NUCLEOTIDE SEQUENCE [LARGE SCALE GENOMIC DNA]</scope>
    <source>
        <strain evidence="4 5">DSM 22009</strain>
    </source>
</reference>
<dbReference type="InterPro" id="IPR045179">
    <property type="entry name" value="YgfZ/GcvT"/>
</dbReference>
<gene>
    <name evidence="4" type="ORF">LX81_02254</name>
</gene>
<comment type="caution">
    <text evidence="4">The sequence shown here is derived from an EMBL/GenBank/DDBJ whole genome shotgun (WGS) entry which is preliminary data.</text>
</comment>
<dbReference type="InterPro" id="IPR057460">
    <property type="entry name" value="CAF17_C"/>
</dbReference>
<protein>
    <recommendedName>
        <fullName evidence="3">CAF17 C-terminal domain-containing protein</fullName>
    </recommendedName>
</protein>
<evidence type="ECO:0000256" key="1">
    <source>
        <dbReference type="ARBA" id="ARBA00022946"/>
    </source>
</evidence>
<dbReference type="InterPro" id="IPR017703">
    <property type="entry name" value="YgfZ/GCV_T_CS"/>
</dbReference>
<dbReference type="SUPFAM" id="SSF103025">
    <property type="entry name" value="Folate-binding domain"/>
    <property type="match status" value="1"/>
</dbReference>
<dbReference type="Proteomes" id="UP000248916">
    <property type="component" value="Unassembled WGS sequence"/>
</dbReference>
<sequence>MTNDRTILSIEGRDRVAFLQDLVTNDITHPERMTYAALLTPQGKYLADFFVVHDGGRLLLDVATALAPALAQRLSMYRLRRDVKITETDLRSSRGTGEPPAGAFPDPRHPELGWRRISESGEVDDTDWDALRVAHCIPEAGHELVVGESYPLEMGFDRLNGVDFRKGCYVGQEVTARMKHKTELKKGLAAVALSAPVPPGTEITSGGRTVGTVHTQSGGRALAYLRFGRAGTEPLEAGGAEVTLA</sequence>